<keyword evidence="8" id="KW-1185">Reference proteome</keyword>
<evidence type="ECO:0000256" key="1">
    <source>
        <dbReference type="ARBA" id="ARBA00022723"/>
    </source>
</evidence>
<evidence type="ECO:0000256" key="5">
    <source>
        <dbReference type="SAM" id="MobiDB-lite"/>
    </source>
</evidence>
<dbReference type="PANTHER" id="PTHR13483">
    <property type="entry name" value="BOX C_D SNORNA PROTEIN 1-RELATED"/>
    <property type="match status" value="1"/>
</dbReference>
<dbReference type="GO" id="GO:0070761">
    <property type="term" value="C:pre-snoRNP complex"/>
    <property type="evidence" value="ECO:0007669"/>
    <property type="project" value="TreeGrafter"/>
</dbReference>
<evidence type="ECO:0000256" key="2">
    <source>
        <dbReference type="ARBA" id="ARBA00022771"/>
    </source>
</evidence>
<feature type="region of interest" description="Disordered" evidence="5">
    <location>
        <begin position="129"/>
        <end position="148"/>
    </location>
</feature>
<dbReference type="GO" id="GO:0048254">
    <property type="term" value="P:snoRNA localization"/>
    <property type="evidence" value="ECO:0007669"/>
    <property type="project" value="TreeGrafter"/>
</dbReference>
<dbReference type="InterPro" id="IPR007529">
    <property type="entry name" value="Znf_HIT"/>
</dbReference>
<feature type="compositionally biased region" description="Basic residues" evidence="5">
    <location>
        <begin position="132"/>
        <end position="144"/>
    </location>
</feature>
<feature type="domain" description="HIT-type" evidence="6">
    <location>
        <begin position="5"/>
        <end position="37"/>
    </location>
</feature>
<dbReference type="PROSITE" id="PS51083">
    <property type="entry name" value="ZF_HIT"/>
    <property type="match status" value="1"/>
</dbReference>
<dbReference type="GO" id="GO:0005634">
    <property type="term" value="C:nucleus"/>
    <property type="evidence" value="ECO:0007669"/>
    <property type="project" value="TreeGrafter"/>
</dbReference>
<dbReference type="Pfam" id="PF04438">
    <property type="entry name" value="zf-HIT"/>
    <property type="match status" value="1"/>
</dbReference>
<dbReference type="OrthoDB" id="18412at2759"/>
<evidence type="ECO:0000313" key="7">
    <source>
        <dbReference type="EMBL" id="TQB67945.1"/>
    </source>
</evidence>
<dbReference type="Proteomes" id="UP000319663">
    <property type="component" value="Unassembled WGS sequence"/>
</dbReference>
<dbReference type="EMBL" id="VIFY01000277">
    <property type="protein sequence ID" value="TQB67945.1"/>
    <property type="molecule type" value="Genomic_DNA"/>
</dbReference>
<dbReference type="GO" id="GO:0008270">
    <property type="term" value="F:zinc ion binding"/>
    <property type="evidence" value="ECO:0007669"/>
    <property type="project" value="UniProtKB-UniRule"/>
</dbReference>
<dbReference type="AlphaFoldDB" id="A0A507QLK7"/>
<keyword evidence="3" id="KW-0862">Zinc</keyword>
<dbReference type="GO" id="GO:0000463">
    <property type="term" value="P:maturation of LSU-rRNA from tricistronic rRNA transcript (SSU-rRNA, 5.8S rRNA, LSU-rRNA)"/>
    <property type="evidence" value="ECO:0007669"/>
    <property type="project" value="TreeGrafter"/>
</dbReference>
<dbReference type="STRING" id="5098.A0A507QLK7"/>
<accession>A0A507QLK7</accession>
<dbReference type="SUPFAM" id="SSF144232">
    <property type="entry name" value="HIT/MYND zinc finger-like"/>
    <property type="match status" value="1"/>
</dbReference>
<feature type="compositionally biased region" description="Polar residues" evidence="5">
    <location>
        <begin position="43"/>
        <end position="64"/>
    </location>
</feature>
<dbReference type="GO" id="GO:0000492">
    <property type="term" value="P:box C/D snoRNP assembly"/>
    <property type="evidence" value="ECO:0007669"/>
    <property type="project" value="TreeGrafter"/>
</dbReference>
<dbReference type="Gene3D" id="3.30.60.190">
    <property type="match status" value="1"/>
</dbReference>
<evidence type="ECO:0000256" key="4">
    <source>
        <dbReference type="PROSITE-ProRule" id="PRU00453"/>
    </source>
</evidence>
<organism evidence="7 8">
    <name type="scientific">Monascus purpureus</name>
    <name type="common">Red mold</name>
    <name type="synonym">Monascus anka</name>
    <dbReference type="NCBI Taxonomy" id="5098"/>
    <lineage>
        <taxon>Eukaryota</taxon>
        <taxon>Fungi</taxon>
        <taxon>Dikarya</taxon>
        <taxon>Ascomycota</taxon>
        <taxon>Pezizomycotina</taxon>
        <taxon>Eurotiomycetes</taxon>
        <taxon>Eurotiomycetidae</taxon>
        <taxon>Eurotiales</taxon>
        <taxon>Aspergillaceae</taxon>
        <taxon>Monascus</taxon>
    </lineage>
</organism>
<feature type="region of interest" description="Disordered" evidence="5">
    <location>
        <begin position="43"/>
        <end position="82"/>
    </location>
</feature>
<sequence>MTNICEVCSSEPSKYRCPACGLMSCSLACTQTHKIYCAPKSLTPSSSTDASHVVNGSNGQSPKNDVNGHTLGEKGKGRQEGILNPETLATSKELQELFGQYPQLRSQLRDIYKVTLEEAWVETQVQTGGHRPFGRGRGGSRRSNRGSWTLEKGFRRGLGRVRNLRERCEEGLETGRDAEGFMRFMGLVNGESQH</sequence>
<keyword evidence="2 4" id="KW-0863">Zinc-finger</keyword>
<comment type="caution">
    <text evidence="7">The sequence shown here is derived from an EMBL/GenBank/DDBJ whole genome shotgun (WGS) entry which is preliminary data.</text>
</comment>
<evidence type="ECO:0000313" key="8">
    <source>
        <dbReference type="Proteomes" id="UP000319663"/>
    </source>
</evidence>
<reference evidence="7 8" key="1">
    <citation type="submission" date="2019-06" db="EMBL/GenBank/DDBJ databases">
        <title>Wine fermentation using esterase from Monascus purpureus.</title>
        <authorList>
            <person name="Geng C."/>
            <person name="Zhang Y."/>
        </authorList>
    </citation>
    <scope>NUCLEOTIDE SEQUENCE [LARGE SCALE GENOMIC DNA]</scope>
    <source>
        <strain evidence="7">HQ1</strain>
    </source>
</reference>
<dbReference type="InterPro" id="IPR051639">
    <property type="entry name" value="BCD1"/>
</dbReference>
<evidence type="ECO:0000256" key="3">
    <source>
        <dbReference type="ARBA" id="ARBA00022833"/>
    </source>
</evidence>
<evidence type="ECO:0000259" key="6">
    <source>
        <dbReference type="PROSITE" id="PS51083"/>
    </source>
</evidence>
<dbReference type="CDD" id="cd23023">
    <property type="entry name" value="zf-HIT_BCD1"/>
    <property type="match status" value="1"/>
</dbReference>
<proteinExistence type="predicted"/>
<gene>
    <name evidence="7" type="ORF">MPDQ_004306</name>
</gene>
<protein>
    <recommendedName>
        <fullName evidence="6">HIT-type domain-containing protein</fullName>
    </recommendedName>
</protein>
<name>A0A507QLK7_MONPU</name>
<keyword evidence="1" id="KW-0479">Metal-binding</keyword>